<reference evidence="1" key="1">
    <citation type="submission" date="2021-02" db="EMBL/GenBank/DDBJ databases">
        <authorList>
            <person name="Dougan E. K."/>
            <person name="Rhodes N."/>
            <person name="Thang M."/>
            <person name="Chan C."/>
        </authorList>
    </citation>
    <scope>NUCLEOTIDE SEQUENCE</scope>
</reference>
<comment type="caution">
    <text evidence="1">The sequence shown here is derived from an EMBL/GenBank/DDBJ whole genome shotgun (WGS) entry which is preliminary data.</text>
</comment>
<gene>
    <name evidence="1" type="ORF">PGLA1383_LOCUS49736</name>
</gene>
<evidence type="ECO:0000313" key="1">
    <source>
        <dbReference type="EMBL" id="CAE8634064.1"/>
    </source>
</evidence>
<sequence>MTGQELLSSLASLAALSPPSGSVEREVQLLVEVAETRLADLGPPQILRLLEALHRLRCLPPRSLQAGLEQMPSAVHLPTEELIALLAFLRSVAEDSSQTAPCPHQSLTNCFDGLRAAVLDARAALRGRLRTLGGATLLRVLALSSDLELALGVPATASRDGQKVGPALVALLAKQSAERINFSSGTGEGFHKLLLGELTAGGSPQSATLAVASLSASDCAELSRVLAQLARSEARSRSLAGLGGPRATIAGPPPYLAKLVPPLVERLLLQLELMRPEELVVSLEALSLGLGYRSDYLADRFGEALKLRLVPVSCSPQSGLGNESNDGSQLLRRGLRALAWQGLVPFSELLGAALEDVAQRVESGLKLGIPPEEGLCTSLGADRAFAAAVAARQSAISEAAEHAKGKRRKPTRGSALQQEDAAWLEAIRCQFEGAHLEPTDRGPAAVSAVPWPLDAPSLREMRSNWCRVRDWHQGTAEMLSSETQTAESS</sequence>
<dbReference type="Proteomes" id="UP000654075">
    <property type="component" value="Unassembled WGS sequence"/>
</dbReference>
<dbReference type="EMBL" id="CAJNNV010030888">
    <property type="protein sequence ID" value="CAE8634064.1"/>
    <property type="molecule type" value="Genomic_DNA"/>
</dbReference>
<proteinExistence type="predicted"/>
<evidence type="ECO:0000313" key="2">
    <source>
        <dbReference type="Proteomes" id="UP000654075"/>
    </source>
</evidence>
<organism evidence="1 2">
    <name type="scientific">Polarella glacialis</name>
    <name type="common">Dinoflagellate</name>
    <dbReference type="NCBI Taxonomy" id="89957"/>
    <lineage>
        <taxon>Eukaryota</taxon>
        <taxon>Sar</taxon>
        <taxon>Alveolata</taxon>
        <taxon>Dinophyceae</taxon>
        <taxon>Suessiales</taxon>
        <taxon>Suessiaceae</taxon>
        <taxon>Polarella</taxon>
    </lineage>
</organism>
<protein>
    <submittedName>
        <fullName evidence="1">Uncharacterized protein</fullName>
    </submittedName>
</protein>
<name>A0A813H8U2_POLGL</name>
<dbReference type="AlphaFoldDB" id="A0A813H8U2"/>
<keyword evidence="2" id="KW-1185">Reference proteome</keyword>
<accession>A0A813H8U2</accession>